<dbReference type="Proteomes" id="UP000595309">
    <property type="component" value="Chromosome"/>
</dbReference>
<dbReference type="KEGG" id="yet:CH48_2200"/>
<dbReference type="Proteomes" id="UP000041601">
    <property type="component" value="Unassembled WGS sequence"/>
</dbReference>
<evidence type="ECO:0000313" key="5">
    <source>
        <dbReference type="Proteomes" id="UP000048841"/>
    </source>
</evidence>
<dbReference type="EMBL" id="CPXJ01000036">
    <property type="protein sequence ID" value="CNE06232.1"/>
    <property type="molecule type" value="Genomic_DNA"/>
</dbReference>
<dbReference type="OMA" id="DRGWQTL"/>
<protein>
    <submittedName>
        <fullName evidence="1">Inner membrane protein YqjK</fullName>
    </submittedName>
    <submittedName>
        <fullName evidence="3">YqjK-like family protein</fullName>
    </submittedName>
</protein>
<reference evidence="3 6" key="3">
    <citation type="submission" date="2021-01" db="EMBL/GenBank/DDBJ databases">
        <title>FDA dAtabase for Regulatory Grade micrObial Sequences (FDA-ARGOS): Supporting development and validation of Infectious Disease Dx tests.</title>
        <authorList>
            <person name="Blissenbach B."/>
            <person name="Krut O."/>
            <person name="Tallon L."/>
            <person name="Sadzewicz L."/>
            <person name="Zhao X."/>
            <person name="Boylan J."/>
            <person name="Ott S."/>
            <person name="Bowen H."/>
            <person name="Vavikolanu K."/>
            <person name="Mehta A."/>
            <person name="Aluvathingal J."/>
            <person name="Nadendla S."/>
            <person name="Yan Y."/>
            <person name="Sichtig H."/>
        </authorList>
    </citation>
    <scope>NUCLEOTIDE SEQUENCE [LARGE SCALE GENOMIC DNA]</scope>
    <source>
        <strain evidence="3 6">FDAARGOS_1082</strain>
    </source>
</reference>
<sequence length="94" mass="10954">MSRRQLAQEKAALLREIQQQRLDLANSTAHWIEVTAPYDRGWAKIVSMRKYLMVGSSLVALYGIRHPSKLIRWSRRAVSAWGAIRLFRSTFLLR</sequence>
<evidence type="ECO:0000313" key="2">
    <source>
        <dbReference type="EMBL" id="CNE06232.1"/>
    </source>
</evidence>
<accession>A0A0E1NEM7</accession>
<dbReference type="RefSeq" id="WP_005164651.1">
    <property type="nucleotide sequence ID" value="NZ_CAKODN010000002.1"/>
</dbReference>
<reference evidence="2 4" key="1">
    <citation type="submission" date="2015-03" db="EMBL/GenBank/DDBJ databases">
        <authorList>
            <consortium name="Pathogen Informatics"/>
            <person name="Murphy D."/>
        </authorList>
    </citation>
    <scope>NUCLEOTIDE SEQUENCE [LARGE SCALE GENOMIC DNA]</scope>
    <source>
        <strain evidence="2 4">IP05342</strain>
    </source>
</reference>
<evidence type="ECO:0000313" key="4">
    <source>
        <dbReference type="Proteomes" id="UP000041601"/>
    </source>
</evidence>
<dbReference type="InterPro" id="IPR025612">
    <property type="entry name" value="YqjK"/>
</dbReference>
<dbReference type="AlphaFoldDB" id="A0A0E1NEM7"/>
<name>A0A0E1NEM7_YEREN</name>
<evidence type="ECO:0000313" key="6">
    <source>
        <dbReference type="Proteomes" id="UP000595309"/>
    </source>
</evidence>
<dbReference type="EMBL" id="CGBR01000020">
    <property type="protein sequence ID" value="CFQ66859.1"/>
    <property type="molecule type" value="Genomic_DNA"/>
</dbReference>
<dbReference type="EMBL" id="CP068146">
    <property type="protein sequence ID" value="QQU45546.1"/>
    <property type="molecule type" value="Genomic_DNA"/>
</dbReference>
<dbReference type="Proteomes" id="UP000048841">
    <property type="component" value="Unassembled WGS sequence"/>
</dbReference>
<organism evidence="1 5">
    <name type="scientific">Yersinia enterocolitica</name>
    <dbReference type="NCBI Taxonomy" id="630"/>
    <lineage>
        <taxon>Bacteria</taxon>
        <taxon>Pseudomonadati</taxon>
        <taxon>Pseudomonadota</taxon>
        <taxon>Gammaproteobacteria</taxon>
        <taxon>Enterobacterales</taxon>
        <taxon>Yersiniaceae</taxon>
        <taxon>Yersinia</taxon>
    </lineage>
</organism>
<evidence type="ECO:0000313" key="3">
    <source>
        <dbReference type="EMBL" id="QQU45546.1"/>
    </source>
</evidence>
<evidence type="ECO:0000313" key="1">
    <source>
        <dbReference type="EMBL" id="CFQ66859.1"/>
    </source>
</evidence>
<dbReference type="PATRIC" id="fig|630.129.peg.524"/>
<dbReference type="Pfam" id="PF13997">
    <property type="entry name" value="YqjK"/>
    <property type="match status" value="1"/>
</dbReference>
<reference evidence="1 5" key="2">
    <citation type="submission" date="2015-03" db="EMBL/GenBank/DDBJ databases">
        <authorList>
            <person name="Murphy D."/>
        </authorList>
    </citation>
    <scope>NUCLEOTIDE SEQUENCE [LARGE SCALE GENOMIC DNA]</scope>
    <source>
        <strain evidence="1 5">IP26249</strain>
    </source>
</reference>
<proteinExistence type="predicted"/>
<dbReference type="GeneID" id="31410582"/>
<gene>
    <name evidence="1" type="ORF">ERS137941_02762</name>
    <name evidence="2" type="ORF">ERS137959_02908</name>
    <name evidence="3" type="ORF">I6I39_10965</name>
</gene>
<keyword evidence="4" id="KW-1185">Reference proteome</keyword>